<accession>A0A8T3V8F2</accession>
<organism evidence="4 5">
    <name type="scientific">Methanobrevibacter thaueri</name>
    <dbReference type="NCBI Taxonomy" id="190975"/>
    <lineage>
        <taxon>Archaea</taxon>
        <taxon>Methanobacteriati</taxon>
        <taxon>Methanobacteriota</taxon>
        <taxon>Methanomada group</taxon>
        <taxon>Methanobacteria</taxon>
        <taxon>Methanobacteriales</taxon>
        <taxon>Methanobacteriaceae</taxon>
        <taxon>Methanobrevibacter</taxon>
    </lineage>
</organism>
<comment type="caution">
    <text evidence="4">The sequence shown here is derived from an EMBL/GenBank/DDBJ whole genome shotgun (WGS) entry which is preliminary data.</text>
</comment>
<dbReference type="PANTHER" id="PTHR39673:SF5">
    <property type="entry name" value="TUNGSTEN-CONTAINING FORMYLMETHANOFURAN DEHYDROGENASE 2 SUBUNIT C"/>
    <property type="match status" value="1"/>
</dbReference>
<dbReference type="InterPro" id="IPR012061">
    <property type="entry name" value="Glu_synth_lsu_3"/>
</dbReference>
<dbReference type="Gene3D" id="2.160.20.60">
    <property type="entry name" value="Glutamate synthase, alpha subunit, C-terminal domain"/>
    <property type="match status" value="1"/>
</dbReference>
<dbReference type="Pfam" id="PF01493">
    <property type="entry name" value="GXGXG"/>
    <property type="match status" value="1"/>
</dbReference>
<evidence type="ECO:0000256" key="1">
    <source>
        <dbReference type="ARBA" id="ARBA00022994"/>
    </source>
</evidence>
<keyword evidence="2" id="KW-0560">Oxidoreductase</keyword>
<sequence length="217" mass="23296">MKEYVIDAENMDEKELNRTIKEQAISHDKIIINNPESRHNICAGLTEDVEIEINGSAGYFVGTMVNGPRIHINGNAGWFAGDNMTEGELVIEGTAGDGAGQGIYGGTVLVKGSTGSRTGEIMKGGTVIIGGNSGFMTGLLMMGGKLIILGDVTDDVGESIMRGSIYVLGEVKSLGKNAVMQEAAPEDQNELREILTEYDFELSDADYKNFKKIVNIQ</sequence>
<dbReference type="CDD" id="cd00504">
    <property type="entry name" value="GXGXG"/>
    <property type="match status" value="1"/>
</dbReference>
<dbReference type="EMBL" id="SUTK01000004">
    <property type="protein sequence ID" value="MBE6501129.1"/>
    <property type="molecule type" value="Genomic_DNA"/>
</dbReference>
<dbReference type="AlphaFoldDB" id="A0A8T3V8F2"/>
<dbReference type="Proteomes" id="UP000783037">
    <property type="component" value="Unassembled WGS sequence"/>
</dbReference>
<evidence type="ECO:0000313" key="4">
    <source>
        <dbReference type="EMBL" id="MBE6501129.1"/>
    </source>
</evidence>
<dbReference type="GO" id="GO:0015948">
    <property type="term" value="P:methanogenesis"/>
    <property type="evidence" value="ECO:0007669"/>
    <property type="project" value="UniProtKB-KW"/>
</dbReference>
<dbReference type="PANTHER" id="PTHR39673">
    <property type="entry name" value="TUNGSTEN FORMYLMETHANOFURAN DEHYDROGENASE, SUBUNIT C (FWDC)"/>
    <property type="match status" value="1"/>
</dbReference>
<evidence type="ECO:0000259" key="3">
    <source>
        <dbReference type="Pfam" id="PF01493"/>
    </source>
</evidence>
<dbReference type="RefSeq" id="WP_303738246.1">
    <property type="nucleotide sequence ID" value="NZ_SUTK01000004.1"/>
</dbReference>
<dbReference type="InterPro" id="IPR036485">
    <property type="entry name" value="Glu_synth_asu_C_sf"/>
</dbReference>
<dbReference type="GO" id="GO:0016491">
    <property type="term" value="F:oxidoreductase activity"/>
    <property type="evidence" value="ECO:0007669"/>
    <property type="project" value="UniProtKB-KW"/>
</dbReference>
<feature type="domain" description="Glutamate synthase alpha subunit C-terminal" evidence="3">
    <location>
        <begin position="15"/>
        <end position="178"/>
    </location>
</feature>
<dbReference type="PIRSF" id="PIRSF006519">
    <property type="entry name" value="GOGAT_dom3"/>
    <property type="match status" value="1"/>
</dbReference>
<proteinExistence type="predicted"/>
<evidence type="ECO:0000313" key="5">
    <source>
        <dbReference type="Proteomes" id="UP000783037"/>
    </source>
</evidence>
<name>A0A8T3V8F2_9EURY</name>
<reference evidence="4" key="1">
    <citation type="submission" date="2019-04" db="EMBL/GenBank/DDBJ databases">
        <title>Evolution of Biomass-Degrading Anaerobic Consortia Revealed by Metagenomics.</title>
        <authorList>
            <person name="Peng X."/>
        </authorList>
    </citation>
    <scope>NUCLEOTIDE SEQUENCE</scope>
    <source>
        <strain evidence="4">SIG18</strain>
    </source>
</reference>
<protein>
    <submittedName>
        <fullName evidence="4">Tributyrin esterase</fullName>
    </submittedName>
</protein>
<keyword evidence="1" id="KW-0484">Methanogenesis</keyword>
<gene>
    <name evidence="4" type="ORF">E7Z79_01655</name>
</gene>
<dbReference type="SUPFAM" id="SSF69336">
    <property type="entry name" value="Alpha subunit of glutamate synthase, C-terminal domain"/>
    <property type="match status" value="1"/>
</dbReference>
<dbReference type="InterPro" id="IPR002489">
    <property type="entry name" value="Glu_synth_asu_C"/>
</dbReference>
<evidence type="ECO:0000256" key="2">
    <source>
        <dbReference type="ARBA" id="ARBA00023002"/>
    </source>
</evidence>